<evidence type="ECO:0000256" key="5">
    <source>
        <dbReference type="ARBA" id="ARBA00023004"/>
    </source>
</evidence>
<evidence type="ECO:0000256" key="4">
    <source>
        <dbReference type="ARBA" id="ARBA00023002"/>
    </source>
</evidence>
<keyword evidence="5" id="KW-0408">Iron</keyword>
<comment type="subcellular location">
    <subcellularLocation>
        <location evidence="2">Nucleus</location>
    </subcellularLocation>
</comment>
<dbReference type="Gene3D" id="2.60.120.650">
    <property type="entry name" value="Cupin"/>
    <property type="match status" value="1"/>
</dbReference>
<evidence type="ECO:0000313" key="8">
    <source>
        <dbReference type="EnsemblMetazoa" id="XP_026296208"/>
    </source>
</evidence>
<dbReference type="GO" id="GO:0051864">
    <property type="term" value="F:histone H3K36 demethylase activity"/>
    <property type="evidence" value="ECO:0007669"/>
    <property type="project" value="TreeGrafter"/>
</dbReference>
<dbReference type="EnsemblMetazoa" id="XM_026440423">
    <property type="protein sequence ID" value="XP_026296208"/>
    <property type="gene ID" value="LOC113218746"/>
</dbReference>
<sequence>MCNYTIIAKLIPWNLFDENMQNFLPIEMKKHLTTININLKLSIENKITSMKWTKDSLILIEACLDKTWEALNSGHWQSVPVEYRYCYTLCTILKTVLLEFQYYNNIEEFSKNIILLKDIIQQIDKGILLGAPLPNIPDLLPKIARELNNYITKSTEILDLKKLNIDSKNSYDFILPGFIEVTQYIEPSMELFYKEIFMPKIPAILKDCIKHWKALKQWKDLKYLINMAGNRLVPIEIGSRYTDENWSQQLLNFSEFLQKYILTKNDQVGYLAQHQLFEQIPELKDDFTIPEYCNFTDNDDVKYPDINVWFGPSGTVSPLHFDPKNNFLCQVFGYKRIILYHPNDSSNLYPYDTRLLNNTAQVDPLNPNYEKWPNFIKARGLMTYLKPGEMLYIPPKWWHHVTSLTSSFSVSFWWS</sequence>
<dbReference type="PANTHER" id="PTHR12461">
    <property type="entry name" value="HYPOXIA-INDUCIBLE FACTOR 1 ALPHA INHIBITOR-RELATED"/>
    <property type="match status" value="1"/>
</dbReference>
<organism evidence="8">
    <name type="scientific">Apis mellifera</name>
    <name type="common">Honeybee</name>
    <dbReference type="NCBI Taxonomy" id="7460"/>
    <lineage>
        <taxon>Eukaryota</taxon>
        <taxon>Metazoa</taxon>
        <taxon>Ecdysozoa</taxon>
        <taxon>Arthropoda</taxon>
        <taxon>Hexapoda</taxon>
        <taxon>Insecta</taxon>
        <taxon>Pterygota</taxon>
        <taxon>Neoptera</taxon>
        <taxon>Endopterygota</taxon>
        <taxon>Hymenoptera</taxon>
        <taxon>Apocrita</taxon>
        <taxon>Aculeata</taxon>
        <taxon>Apoidea</taxon>
        <taxon>Anthophila</taxon>
        <taxon>Apidae</taxon>
        <taxon>Apis</taxon>
    </lineage>
</organism>
<evidence type="ECO:0000259" key="7">
    <source>
        <dbReference type="PROSITE" id="PS51184"/>
    </source>
</evidence>
<comment type="cofactor">
    <cofactor evidence="1">
        <name>Fe(2+)</name>
        <dbReference type="ChEBI" id="CHEBI:29033"/>
    </cofactor>
</comment>
<gene>
    <name evidence="10" type="primary">LOC113218746</name>
</gene>
<dbReference type="PROSITE" id="PS51184">
    <property type="entry name" value="JMJC"/>
    <property type="match status" value="1"/>
</dbReference>
<protein>
    <submittedName>
        <fullName evidence="10">JmjC domain-containing protein 5-like isoform X1</fullName>
    </submittedName>
</protein>
<evidence type="ECO:0000256" key="1">
    <source>
        <dbReference type="ARBA" id="ARBA00001954"/>
    </source>
</evidence>
<dbReference type="InterPro" id="IPR041667">
    <property type="entry name" value="Cupin_8"/>
</dbReference>
<dbReference type="SMART" id="SM00558">
    <property type="entry name" value="JmjC"/>
    <property type="match status" value="1"/>
</dbReference>
<dbReference type="Proteomes" id="UP000005203">
    <property type="component" value="Linkage group LG4"/>
</dbReference>
<proteinExistence type="predicted"/>
<accession>A0A8B8GY74</accession>
<keyword evidence="4" id="KW-0560">Oxidoreductase</keyword>
<dbReference type="GeneID" id="113218746"/>
<reference evidence="8" key="1">
    <citation type="submission" date="2021-01" db="UniProtKB">
        <authorList>
            <consortium name="EnsemblMetazoa"/>
        </authorList>
    </citation>
    <scope>IDENTIFICATION</scope>
    <source>
        <strain evidence="8">DH4</strain>
    </source>
</reference>
<evidence type="ECO:0000313" key="9">
    <source>
        <dbReference type="Proteomes" id="UP000005203"/>
    </source>
</evidence>
<evidence type="ECO:0000256" key="2">
    <source>
        <dbReference type="ARBA" id="ARBA00004123"/>
    </source>
</evidence>
<dbReference type="OrthoDB" id="47172at2759"/>
<feature type="domain" description="JmjC" evidence="7">
    <location>
        <begin position="278"/>
        <end position="415"/>
    </location>
</feature>
<evidence type="ECO:0000256" key="3">
    <source>
        <dbReference type="ARBA" id="ARBA00022723"/>
    </source>
</evidence>
<evidence type="ECO:0000313" key="10">
    <source>
        <dbReference type="RefSeq" id="XP_026296208.1"/>
    </source>
</evidence>
<dbReference type="GO" id="GO:0005634">
    <property type="term" value="C:nucleus"/>
    <property type="evidence" value="ECO:0007669"/>
    <property type="project" value="UniProtKB-SubCell"/>
</dbReference>
<dbReference type="GO" id="GO:0046872">
    <property type="term" value="F:metal ion binding"/>
    <property type="evidence" value="ECO:0007669"/>
    <property type="project" value="UniProtKB-KW"/>
</dbReference>
<evidence type="ECO:0000256" key="6">
    <source>
        <dbReference type="ARBA" id="ARBA00023242"/>
    </source>
</evidence>
<dbReference type="SUPFAM" id="SSF51197">
    <property type="entry name" value="Clavaminate synthase-like"/>
    <property type="match status" value="1"/>
</dbReference>
<dbReference type="KEGG" id="ame:113218746"/>
<dbReference type="RefSeq" id="XP_026296208.1">
    <property type="nucleotide sequence ID" value="XM_026440423.1"/>
</dbReference>
<dbReference type="AlphaFoldDB" id="A0A7M7MGN6"/>
<keyword evidence="6" id="KW-0539">Nucleus</keyword>
<keyword evidence="3" id="KW-0479">Metal-binding</keyword>
<dbReference type="InterPro" id="IPR003347">
    <property type="entry name" value="JmjC_dom"/>
</dbReference>
<name>A0A7M7MGN6_APIME</name>
<dbReference type="PANTHER" id="PTHR12461:SF106">
    <property type="entry name" value="BIFUNCTIONAL PEPTIDASE AND ARGINYL-HYDROXYLASE JMJD5"/>
    <property type="match status" value="1"/>
</dbReference>
<dbReference type="Pfam" id="PF13621">
    <property type="entry name" value="Cupin_8"/>
    <property type="match status" value="1"/>
</dbReference>
<reference evidence="10" key="2">
    <citation type="submission" date="2025-04" db="UniProtKB">
        <authorList>
            <consortium name="RefSeq"/>
        </authorList>
    </citation>
    <scope>IDENTIFICATION</scope>
    <source>
        <strain evidence="10">DH4</strain>
        <tissue evidence="10">Whole body</tissue>
    </source>
</reference>
<accession>A0A7M7MGN6</accession>
<keyword evidence="9" id="KW-1185">Reference proteome</keyword>